<reference evidence="1" key="1">
    <citation type="journal article" date="2015" name="Nature">
        <title>Complex archaea that bridge the gap between prokaryotes and eukaryotes.</title>
        <authorList>
            <person name="Spang A."/>
            <person name="Saw J.H."/>
            <person name="Jorgensen S.L."/>
            <person name="Zaremba-Niedzwiedzka K."/>
            <person name="Martijn J."/>
            <person name="Lind A.E."/>
            <person name="van Eijk R."/>
            <person name="Schleper C."/>
            <person name="Guy L."/>
            <person name="Ettema T.J."/>
        </authorList>
    </citation>
    <scope>NUCLEOTIDE SEQUENCE</scope>
</reference>
<evidence type="ECO:0000313" key="1">
    <source>
        <dbReference type="EMBL" id="KKL20244.1"/>
    </source>
</evidence>
<dbReference type="AlphaFoldDB" id="A0A0F9BEA0"/>
<accession>A0A0F9BEA0</accession>
<protein>
    <submittedName>
        <fullName evidence="1">Uncharacterized protein</fullName>
    </submittedName>
</protein>
<sequence>MKIKYFEAKDNPMFPPEVTLLIRFARPEKPLKCAMCGKKRKKLWTMLVPFRGQTMDEFTMTPSDEFKALTLICDDHPMTPVFMELMKEIEGEK</sequence>
<name>A0A0F9BEA0_9ZZZZ</name>
<comment type="caution">
    <text evidence="1">The sequence shown here is derived from an EMBL/GenBank/DDBJ whole genome shotgun (WGS) entry which is preliminary data.</text>
</comment>
<organism evidence="1">
    <name type="scientific">marine sediment metagenome</name>
    <dbReference type="NCBI Taxonomy" id="412755"/>
    <lineage>
        <taxon>unclassified sequences</taxon>
        <taxon>metagenomes</taxon>
        <taxon>ecological metagenomes</taxon>
    </lineage>
</organism>
<proteinExistence type="predicted"/>
<gene>
    <name evidence="1" type="ORF">LCGC14_2457390</name>
</gene>
<dbReference type="EMBL" id="LAZR01038174">
    <property type="protein sequence ID" value="KKL20244.1"/>
    <property type="molecule type" value="Genomic_DNA"/>
</dbReference>